<gene>
    <name evidence="1" type="ORF">BJBARM4_0197</name>
</gene>
<accession>D2EEP5</accession>
<evidence type="ECO:0000313" key="1">
    <source>
        <dbReference type="EMBL" id="EEZ93263.1"/>
    </source>
</evidence>
<dbReference type="Proteomes" id="UP000009375">
    <property type="component" value="Unassembled WGS sequence"/>
</dbReference>
<dbReference type="EMBL" id="GG730040">
    <property type="protein sequence ID" value="EEZ93263.1"/>
    <property type="molecule type" value="Genomic_DNA"/>
</dbReference>
<proteinExistence type="predicted"/>
<organism evidence="1 2">
    <name type="scientific">Candidatus Parvarchaeum acidiphilum ARMAN-4</name>
    <dbReference type="NCBI Taxonomy" id="662760"/>
    <lineage>
        <taxon>Archaea</taxon>
        <taxon>Candidatus Parvarchaeota</taxon>
        <taxon>Candidatus Parvarchaeum</taxon>
    </lineage>
</organism>
<dbReference type="AlphaFoldDB" id="D2EEP5"/>
<name>D2EEP5_PARA4</name>
<evidence type="ECO:0000313" key="2">
    <source>
        <dbReference type="Proteomes" id="UP000009375"/>
    </source>
</evidence>
<reference evidence="1 2" key="1">
    <citation type="journal article" date="2010" name="Proc. Natl. Acad. Sci. U.S.A.">
        <title>Enigmatic, ultrasmall, uncultivated Archaea.</title>
        <authorList>
            <person name="Baker B.J."/>
            <person name="Comolli L.R."/>
            <person name="Dick G.J."/>
            <person name="Hauser L.J."/>
            <person name="Hyatt D."/>
            <person name="Dill B.D."/>
            <person name="Land M.L."/>
            <person name="Verberkmoes N.C."/>
            <person name="Hettich R.L."/>
            <person name="Banfield J.F."/>
        </authorList>
    </citation>
    <scope>NUCLEOTIDE SEQUENCE [LARGE SCALE GENOMIC DNA]</scope>
</reference>
<sequence length="179" mass="21071">MEKESIRDLKKEGFNILNWLLENKKQGLNYIHSRIDGNNFDYNKLKKEKIDNKKYGLDGLLYKIADVLDNYGVECDKLSLNNDEKGFSRSYLIKPFVQEELFCSLDNLIDNIYKFYSIDYNKNNLYPFMNVENKSIGKNKEQDIIKAIEDIRDAAAEYDFISNIEGTVNFSKKISKIYR</sequence>
<protein>
    <submittedName>
        <fullName evidence="1">Uncharacterized protein</fullName>
    </submittedName>
</protein>